<proteinExistence type="predicted"/>
<evidence type="ECO:0000313" key="2">
    <source>
        <dbReference type="Proteomes" id="UP001189429"/>
    </source>
</evidence>
<accession>A0ABN9RN88</accession>
<organism evidence="1 2">
    <name type="scientific">Prorocentrum cordatum</name>
    <dbReference type="NCBI Taxonomy" id="2364126"/>
    <lineage>
        <taxon>Eukaryota</taxon>
        <taxon>Sar</taxon>
        <taxon>Alveolata</taxon>
        <taxon>Dinophyceae</taxon>
        <taxon>Prorocentrales</taxon>
        <taxon>Prorocentraceae</taxon>
        <taxon>Prorocentrum</taxon>
    </lineage>
</organism>
<reference evidence="1" key="1">
    <citation type="submission" date="2023-10" db="EMBL/GenBank/DDBJ databases">
        <authorList>
            <person name="Chen Y."/>
            <person name="Shah S."/>
            <person name="Dougan E. K."/>
            <person name="Thang M."/>
            <person name="Chan C."/>
        </authorList>
    </citation>
    <scope>NUCLEOTIDE SEQUENCE [LARGE SCALE GENOMIC DNA]</scope>
</reference>
<name>A0ABN9RN88_9DINO</name>
<gene>
    <name evidence="1" type="ORF">PCOR1329_LOCUS22248</name>
</gene>
<dbReference type="EMBL" id="CAUYUJ010007414">
    <property type="protein sequence ID" value="CAK0820656.1"/>
    <property type="molecule type" value="Genomic_DNA"/>
</dbReference>
<evidence type="ECO:0000313" key="1">
    <source>
        <dbReference type="EMBL" id="CAK0820656.1"/>
    </source>
</evidence>
<comment type="caution">
    <text evidence="1">The sequence shown here is derived from an EMBL/GenBank/DDBJ whole genome shotgun (WGS) entry which is preliminary data.</text>
</comment>
<protein>
    <submittedName>
        <fullName evidence="1">Uncharacterized protein</fullName>
    </submittedName>
</protein>
<keyword evidence="2" id="KW-1185">Reference proteome</keyword>
<sequence length="126" mass="14220">MFYLSPNWTASFKCNIEVDSSLGILWFVPATRCAVRGASADFVTLRAAREAMISELRESGTIAAGHRSNWEYQDRFNLSSIDVDLLRQQLGSAPTLPQTPEVAWGQYVRFMLQPGIMYQCAKLRQV</sequence>
<dbReference type="Proteomes" id="UP001189429">
    <property type="component" value="Unassembled WGS sequence"/>
</dbReference>